<evidence type="ECO:0000313" key="2">
    <source>
        <dbReference type="Proteomes" id="UP000748531"/>
    </source>
</evidence>
<gene>
    <name evidence="1" type="ORF">PHET_09974</name>
</gene>
<dbReference type="Proteomes" id="UP000748531">
    <property type="component" value="Unassembled WGS sequence"/>
</dbReference>
<evidence type="ECO:0000313" key="1">
    <source>
        <dbReference type="EMBL" id="KAF5397190.1"/>
    </source>
</evidence>
<keyword evidence="2" id="KW-1185">Reference proteome</keyword>
<dbReference type="AlphaFoldDB" id="A0A8J4SV69"/>
<accession>A0A8J4SV69</accession>
<reference evidence="1" key="1">
    <citation type="submission" date="2019-05" db="EMBL/GenBank/DDBJ databases">
        <title>Annotation for the trematode Paragonimus heterotremus.</title>
        <authorList>
            <person name="Choi Y.-J."/>
        </authorList>
    </citation>
    <scope>NUCLEOTIDE SEQUENCE</scope>
    <source>
        <strain evidence="1">LC</strain>
    </source>
</reference>
<organism evidence="1 2">
    <name type="scientific">Paragonimus heterotremus</name>
    <dbReference type="NCBI Taxonomy" id="100268"/>
    <lineage>
        <taxon>Eukaryota</taxon>
        <taxon>Metazoa</taxon>
        <taxon>Spiralia</taxon>
        <taxon>Lophotrochozoa</taxon>
        <taxon>Platyhelminthes</taxon>
        <taxon>Trematoda</taxon>
        <taxon>Digenea</taxon>
        <taxon>Plagiorchiida</taxon>
        <taxon>Troglotremata</taxon>
        <taxon>Troglotrematidae</taxon>
        <taxon>Paragonimus</taxon>
    </lineage>
</organism>
<dbReference type="OrthoDB" id="6107273at2759"/>
<dbReference type="EMBL" id="LUCH01006641">
    <property type="protein sequence ID" value="KAF5397190.1"/>
    <property type="molecule type" value="Genomic_DNA"/>
</dbReference>
<sequence>MYTNKYDITDYESWKNQLRGALKAELDRRVREAVHTPPLIKLTQRQTAKQAHNPKNRSEEQLRFRETVTKMNELVGGSRMIILEDAPKRSTLYNTIDLRLHPETRVVQKHWRMTEATGKEHFLMRALRSTDKRSLSLKKLIDKPDMESNMTEEDLLLSTTLNRVKRWFSGTSDSNYTSTNLLSPSRSFFKPNDSLRVHSLDTGSGRFNTNSMDTYNTRSHHNHLHTPNGTVPNDFDAYVFLPNTAKSHALKDSLLHPNTKRFSSAQENLEPFSFEWDIESYLKPEIWKCSNLSEKFNFLTENDVKLMEELQSINGRQDSARIRKTSRPRKVLTRPALLQRLNTLSDEQRQVGPCIISLAFSSQL</sequence>
<proteinExistence type="predicted"/>
<name>A0A8J4SV69_9TREM</name>
<protein>
    <submittedName>
        <fullName evidence="1">Uncharacterized protein</fullName>
    </submittedName>
</protein>
<comment type="caution">
    <text evidence="1">The sequence shown here is derived from an EMBL/GenBank/DDBJ whole genome shotgun (WGS) entry which is preliminary data.</text>
</comment>